<dbReference type="Gene3D" id="3.40.50.12780">
    <property type="entry name" value="N-terminal domain of ligase-like"/>
    <property type="match status" value="1"/>
</dbReference>
<dbReference type="Gene3D" id="3.30.300.30">
    <property type="match status" value="1"/>
</dbReference>
<comment type="caution">
    <text evidence="3">The sequence shown here is derived from an EMBL/GenBank/DDBJ whole genome shotgun (WGS) entry which is preliminary data.</text>
</comment>
<dbReference type="InterPro" id="IPR025110">
    <property type="entry name" value="AMP-bd_C"/>
</dbReference>
<dbReference type="InterPro" id="IPR000873">
    <property type="entry name" value="AMP-dep_synth/lig_dom"/>
</dbReference>
<dbReference type="SUPFAM" id="SSF56801">
    <property type="entry name" value="Acetyl-CoA synthetase-like"/>
    <property type="match status" value="1"/>
</dbReference>
<reference evidence="3" key="1">
    <citation type="submission" date="2021-01" db="EMBL/GenBank/DDBJ databases">
        <authorList>
            <person name="Kaushik A."/>
        </authorList>
    </citation>
    <scope>NUCLEOTIDE SEQUENCE</scope>
    <source>
        <strain evidence="3">Type strain: AG8-Rh-89/</strain>
    </source>
</reference>
<dbReference type="EMBL" id="CAJMWZ010001314">
    <property type="protein sequence ID" value="CAE6434778.1"/>
    <property type="molecule type" value="Genomic_DNA"/>
</dbReference>
<organism evidence="3 4">
    <name type="scientific">Rhizoctonia solani</name>
    <dbReference type="NCBI Taxonomy" id="456999"/>
    <lineage>
        <taxon>Eukaryota</taxon>
        <taxon>Fungi</taxon>
        <taxon>Dikarya</taxon>
        <taxon>Basidiomycota</taxon>
        <taxon>Agaricomycotina</taxon>
        <taxon>Agaricomycetes</taxon>
        <taxon>Cantharellales</taxon>
        <taxon>Ceratobasidiaceae</taxon>
        <taxon>Rhizoctonia</taxon>
    </lineage>
</organism>
<protein>
    <recommendedName>
        <fullName evidence="5">Acyl-CoA synthetase YngI</fullName>
    </recommendedName>
</protein>
<evidence type="ECO:0008006" key="5">
    <source>
        <dbReference type="Google" id="ProtNLM"/>
    </source>
</evidence>
<feature type="domain" description="AMP-dependent synthetase/ligase" evidence="1">
    <location>
        <begin position="76"/>
        <end position="471"/>
    </location>
</feature>
<feature type="domain" description="AMP-binding enzyme C-terminal" evidence="2">
    <location>
        <begin position="526"/>
        <end position="608"/>
    </location>
</feature>
<dbReference type="GO" id="GO:0031956">
    <property type="term" value="F:medium-chain fatty acid-CoA ligase activity"/>
    <property type="evidence" value="ECO:0007669"/>
    <property type="project" value="TreeGrafter"/>
</dbReference>
<gene>
    <name evidence="3" type="ORF">RDB_LOCUS22914</name>
</gene>
<name>A0A8H2XT65_9AGAM</name>
<evidence type="ECO:0000259" key="2">
    <source>
        <dbReference type="Pfam" id="PF13193"/>
    </source>
</evidence>
<dbReference type="Proteomes" id="UP000663850">
    <property type="component" value="Unassembled WGS sequence"/>
</dbReference>
<proteinExistence type="predicted"/>
<dbReference type="InterPro" id="IPR042099">
    <property type="entry name" value="ANL_N_sf"/>
</dbReference>
<evidence type="ECO:0000313" key="3">
    <source>
        <dbReference type="EMBL" id="CAE6434778.1"/>
    </source>
</evidence>
<dbReference type="Pfam" id="PF00501">
    <property type="entry name" value="AMP-binding"/>
    <property type="match status" value="1"/>
</dbReference>
<dbReference type="InterPro" id="IPR045851">
    <property type="entry name" value="AMP-bd_C_sf"/>
</dbReference>
<dbReference type="GO" id="GO:0006631">
    <property type="term" value="P:fatty acid metabolic process"/>
    <property type="evidence" value="ECO:0007669"/>
    <property type="project" value="TreeGrafter"/>
</dbReference>
<dbReference type="Pfam" id="PF13193">
    <property type="entry name" value="AMP-binding_C"/>
    <property type="match status" value="1"/>
</dbReference>
<evidence type="ECO:0000313" key="4">
    <source>
        <dbReference type="Proteomes" id="UP000663850"/>
    </source>
</evidence>
<sequence length="631" mass="69469">MSNLGLTRAASRVRQSVTPVKPLRRHIYIHERKNLSHTAYSVQPGTHSIVSGPLDPPLSELTLPKFYRTQILPYHASRPALISRHEHNVRWDFAEFDVQIERMARGLLAAGVKPGDRVAIIMGNCSAYAVLQWACARIGAILVTMNPAYKVHEILDALNAVTASTLILTPTIRKSSLLQGIFDALPTLASTSSGRDIHDPMLPSLRRIFVVDNTGDKALFRKELDRRPCAVDLAEVASAQHGPEPQDEAEMILDRPLDQHDVINLQFTRHGPPEYRLIGLTHRNLLNNGLSIGRCMRLSNSDFVCNVPPLFHCFDEYSLSESGVDVAANIKLFSPKDIVQAVSEERCTALHGVPTHFIGVLDELDRVGSSADMSSLRTGTAAGSPVPIDLMRKLIERLSLYDLTIAYGMTETSPVSFQTTPDDRLEMRVESVGKVQPHVRAKVIDGHGAIAPVGVPGELCISGYLLQKGYWGNPEQTSAVMKSDGEGTFWMHTGDQVVLDKEGYLKITGRIKDLIIRGGENLSPVQIENCLTSHPEIVEAAAIAVPDERFGEVVGVWILLRPDATSFSRQVAVDWVKAKMNPQNAPAWVWLLGEAGVPPELPKTASGKVMKNVLRDWVKTFMPSGDISLMR</sequence>
<evidence type="ECO:0000259" key="1">
    <source>
        <dbReference type="Pfam" id="PF00501"/>
    </source>
</evidence>
<dbReference type="PANTHER" id="PTHR43201:SF30">
    <property type="entry name" value="AMP-DEPENDENT SYNTHETASE_LIGASE DOMAIN-CONTAINING PROTEIN"/>
    <property type="match status" value="1"/>
</dbReference>
<dbReference type="AlphaFoldDB" id="A0A8H2XT65"/>
<accession>A0A8H2XT65</accession>
<dbReference type="PANTHER" id="PTHR43201">
    <property type="entry name" value="ACYL-COA SYNTHETASE"/>
    <property type="match status" value="1"/>
</dbReference>